<feature type="compositionally biased region" description="Basic residues" evidence="8">
    <location>
        <begin position="20"/>
        <end position="31"/>
    </location>
</feature>
<dbReference type="GO" id="GO:0046854">
    <property type="term" value="P:phosphatidylinositol phosphate biosynthetic process"/>
    <property type="evidence" value="ECO:0007669"/>
    <property type="project" value="TreeGrafter"/>
</dbReference>
<dbReference type="AlphaFoldDB" id="A0AAD1SXF6"/>
<keyword evidence="4 7" id="KW-0418">Kinase</keyword>
<dbReference type="GO" id="GO:0000828">
    <property type="term" value="F:inositol hexakisphosphate kinase activity"/>
    <property type="evidence" value="ECO:0007669"/>
    <property type="project" value="TreeGrafter"/>
</dbReference>
<organism evidence="9 10">
    <name type="scientific">Pelobates cultripes</name>
    <name type="common">Western spadefoot toad</name>
    <dbReference type="NCBI Taxonomy" id="61616"/>
    <lineage>
        <taxon>Eukaryota</taxon>
        <taxon>Metazoa</taxon>
        <taxon>Chordata</taxon>
        <taxon>Craniata</taxon>
        <taxon>Vertebrata</taxon>
        <taxon>Euteleostomi</taxon>
        <taxon>Amphibia</taxon>
        <taxon>Batrachia</taxon>
        <taxon>Anura</taxon>
        <taxon>Pelobatoidea</taxon>
        <taxon>Pelobatidae</taxon>
        <taxon>Pelobates</taxon>
    </lineage>
</organism>
<dbReference type="InterPro" id="IPR005522">
    <property type="entry name" value="IPK"/>
</dbReference>
<evidence type="ECO:0000256" key="6">
    <source>
        <dbReference type="ARBA" id="ARBA00051963"/>
    </source>
</evidence>
<evidence type="ECO:0000256" key="4">
    <source>
        <dbReference type="ARBA" id="ARBA00022777"/>
    </source>
</evidence>
<dbReference type="GO" id="GO:0005634">
    <property type="term" value="C:nucleus"/>
    <property type="evidence" value="ECO:0007669"/>
    <property type="project" value="TreeGrafter"/>
</dbReference>
<evidence type="ECO:0000256" key="5">
    <source>
        <dbReference type="ARBA" id="ARBA00022840"/>
    </source>
</evidence>
<evidence type="ECO:0000256" key="3">
    <source>
        <dbReference type="ARBA" id="ARBA00022741"/>
    </source>
</evidence>
<evidence type="ECO:0000313" key="9">
    <source>
        <dbReference type="EMBL" id="CAH2314048.1"/>
    </source>
</evidence>
<proteinExistence type="inferred from homology"/>
<dbReference type="InterPro" id="IPR038286">
    <property type="entry name" value="IPK_sf"/>
</dbReference>
<evidence type="ECO:0000256" key="7">
    <source>
        <dbReference type="RuleBase" id="RU363090"/>
    </source>
</evidence>
<accession>A0AAD1SXF6</accession>
<feature type="compositionally biased region" description="Polar residues" evidence="8">
    <location>
        <begin position="36"/>
        <end position="373"/>
    </location>
</feature>
<feature type="compositionally biased region" description="Polar residues" evidence="8">
    <location>
        <begin position="397"/>
        <end position="410"/>
    </location>
</feature>
<keyword evidence="5" id="KW-0067">ATP-binding</keyword>
<keyword evidence="10" id="KW-1185">Reference proteome</keyword>
<reference evidence="9" key="1">
    <citation type="submission" date="2022-03" db="EMBL/GenBank/DDBJ databases">
        <authorList>
            <person name="Alioto T."/>
            <person name="Alioto T."/>
            <person name="Gomez Garrido J."/>
        </authorList>
    </citation>
    <scope>NUCLEOTIDE SEQUENCE</scope>
</reference>
<dbReference type="SUPFAM" id="SSF56104">
    <property type="entry name" value="SAICAR synthase-like"/>
    <property type="match status" value="1"/>
</dbReference>
<feature type="compositionally biased region" description="Low complexity" evidence="8">
    <location>
        <begin position="374"/>
        <end position="396"/>
    </location>
</feature>
<evidence type="ECO:0000256" key="1">
    <source>
        <dbReference type="ARBA" id="ARBA00007374"/>
    </source>
</evidence>
<keyword evidence="3" id="KW-0547">Nucleotide-binding</keyword>
<sequence>MGQISSKRAAQATPGLYTPAHRKKLLRARRKRSDDNSSSATANTHSQGTAQSIEPASTPSQGTAQSIEPASTPSQGTAQSIQPGTERGTAQSIVSASTPSQGTAQSIEPASTPSQGTAQSIVPASTPSQGTAQSIVSASTPSQGTAQSIVSASTPSQGTAQSIQPGTERGTAQSIVSASTPSQGTAQSIEPASTPSQGTAQSIQPGTERGTAQSIEPASTPSQGTAQSIEPASASTPSQGTAQSIEPGTERGTAQSIELSTERGTAQSIELSTERGTAQSIEPGTERGTAQSIEPGTERGTAQSIEPGTERGTAQSIEPGTERGTAQSIEPGTERGTAQSIELSTERGTAQSIEPGTERGTAQSTVPASASTHSQGTAQSTVSASSSTPSQGTAQSIESGTERGTVQGAVSDSEVGKVQGIHPGTERGTVLSIETGTESDIDPGTKRGTVQGTLSVSLERTLSVTAACVESIASEERKVTFRLEETLQSDTGTWLLFPDTAPDIPTVPLYIDAALRSTEGTTKKHIQITSLCSPADSKTQTSLKPSKNTLPGLYPNVSIVGGSERRVTLPSDTAPSTQVALLPEMRLDGQGVGCRRDISKGGGSQGAMTDRGKVWSEDYGKSHMESLKDTQRNVENETVVLSFIEQKTESQPQSSVAESYREEATAVNSLGDGSKLLGMSWKKETVMFPGSLGSVECVGTGGGEVGEKTTTNAERNEKDLMLRGQERTSGLENVSLAEIPQSGTGQQETLGGGNLGITSLRLTVTPPDSQLIPEMAHRRELPRKGPPLLEFRLLPAELASDTHSYSIPRLIVTRDPSPNHRLSSSSPQLLESSCSLDVPLSGDAESPCSDSGCGGSPVPSLFLRKLSSSSGLSSASSFEESEDDFGGSDIEPNGLHVLFCSPEDHAATRSWKKLKNIVHWSPFVVSFKKNYPWIQLAGHAGNFKAGEYGKILKKFCLSEQQCLEWLNRDSLRPFVPGYYGVVEKDGETYNQMEDLLSEFDSPSIMDCKMGVRTYLEEELVKAREKPKLRKDMYEKMIAVDPNAPTEEEHIQRAILKPRYMQWRETLSSTATLGFRIEGIKRADGTCDTNFKKTKQRDEIVRALEDFVDENKLILKNYLVRLKDLRTELEKSDFFKSHEVVGSSLLFVHDSSGLAKVWMIDFGKTVRLPYKQTLNHRSPWVEGNREDGYLWGLDNLINIFTSMVQD</sequence>
<dbReference type="Pfam" id="PF03770">
    <property type="entry name" value="IPK"/>
    <property type="match status" value="1"/>
</dbReference>
<evidence type="ECO:0000256" key="8">
    <source>
        <dbReference type="SAM" id="MobiDB-lite"/>
    </source>
</evidence>
<name>A0AAD1SXF6_PELCU</name>
<dbReference type="GO" id="GO:0032958">
    <property type="term" value="P:inositol phosphate biosynthetic process"/>
    <property type="evidence" value="ECO:0007669"/>
    <property type="project" value="InterPro"/>
</dbReference>
<keyword evidence="2 7" id="KW-0808">Transferase</keyword>
<dbReference type="GO" id="GO:0005524">
    <property type="term" value="F:ATP binding"/>
    <property type="evidence" value="ECO:0007669"/>
    <property type="project" value="UniProtKB-KW"/>
</dbReference>
<evidence type="ECO:0000256" key="2">
    <source>
        <dbReference type="ARBA" id="ARBA00022679"/>
    </source>
</evidence>
<dbReference type="EC" id="2.7.-.-" evidence="7"/>
<feature type="region of interest" description="Disordered" evidence="8">
    <location>
        <begin position="1"/>
        <end position="449"/>
    </location>
</feature>
<dbReference type="Gene3D" id="3.30.470.160">
    <property type="entry name" value="Inositol polyphosphate kinase"/>
    <property type="match status" value="1"/>
</dbReference>
<comment type="catalytic activity">
    <reaction evidence="6">
        <text>1D-myo-inositol 1,4,5-trisphosphate + ATP = 1D-myo-inositol 1,3,4,5-tetrakisphosphate + ADP + H(+)</text>
        <dbReference type="Rhea" id="RHEA:11020"/>
        <dbReference type="ChEBI" id="CHEBI:15378"/>
        <dbReference type="ChEBI" id="CHEBI:30616"/>
        <dbReference type="ChEBI" id="CHEBI:57895"/>
        <dbReference type="ChEBI" id="CHEBI:203600"/>
        <dbReference type="ChEBI" id="CHEBI:456216"/>
        <dbReference type="EC" id="2.7.1.127"/>
    </reaction>
    <physiologicalReaction direction="left-to-right" evidence="6">
        <dbReference type="Rhea" id="RHEA:11021"/>
    </physiologicalReaction>
</comment>
<dbReference type="GO" id="GO:0005737">
    <property type="term" value="C:cytoplasm"/>
    <property type="evidence" value="ECO:0007669"/>
    <property type="project" value="TreeGrafter"/>
</dbReference>
<gene>
    <name evidence="9" type="ORF">PECUL_23A052837</name>
</gene>
<dbReference type="EMBL" id="OW240920">
    <property type="protein sequence ID" value="CAH2314048.1"/>
    <property type="molecule type" value="Genomic_DNA"/>
</dbReference>
<dbReference type="PANTHER" id="PTHR12400:SF106">
    <property type="entry name" value="INOSITOL-TRISPHOSPHATE 3-KINASE C"/>
    <property type="match status" value="1"/>
</dbReference>
<comment type="similarity">
    <text evidence="1 7">Belongs to the inositol phosphokinase (IPK) family.</text>
</comment>
<dbReference type="FunFam" id="3.30.470.160:FF:000001">
    <property type="entry name" value="Kinase"/>
    <property type="match status" value="1"/>
</dbReference>
<dbReference type="PANTHER" id="PTHR12400">
    <property type="entry name" value="INOSITOL POLYPHOSPHATE KINASE"/>
    <property type="match status" value="1"/>
</dbReference>
<dbReference type="Proteomes" id="UP001295444">
    <property type="component" value="Chromosome 09"/>
</dbReference>
<dbReference type="GO" id="GO:0008440">
    <property type="term" value="F:inositol-1,4,5-trisphosphate 3-kinase activity"/>
    <property type="evidence" value="ECO:0007669"/>
    <property type="project" value="UniProtKB-EC"/>
</dbReference>
<evidence type="ECO:0000313" key="10">
    <source>
        <dbReference type="Proteomes" id="UP001295444"/>
    </source>
</evidence>
<protein>
    <recommendedName>
        <fullName evidence="7">Kinase</fullName>
        <ecNumber evidence="7">2.7.-.-</ecNumber>
    </recommendedName>
</protein>